<feature type="region of interest" description="Disordered" evidence="1">
    <location>
        <begin position="77"/>
        <end position="111"/>
    </location>
</feature>
<sequence>MGFLNNLTWRYFRMNLDIFTSDQHPETEEYSTWAFHSHVSLGNPRKERGIKRITNSEQLIKPTMSFLKSFRFKKSQHDPQRTASKGHKVSRGLATEHYREPQELQEPRRSMQITDYIDYSKRSLQQKTQSEEQVSEKAGLKYNIRDYYSYASLRNPFKEEESERVHSKFFTQPNLSRKQSQIDPQQPDFTLEKSKEFLRGLAAELNRVPQLLHHNKLKSEKAGVIYRFPRKSGKTSQDHQKNTELWLSTVMTVWKIHAKRGELKESLTQSTLLNQQCHLLNLSDLRRQKTYHRKSRLSGLGLKRCLKKQVIYRFPRKSGKTSQDHQPK</sequence>
<evidence type="ECO:0000256" key="1">
    <source>
        <dbReference type="SAM" id="MobiDB-lite"/>
    </source>
</evidence>
<accession>A0A7J6B0X7</accession>
<dbReference type="Proteomes" id="UP000593565">
    <property type="component" value="Unassembled WGS sequence"/>
</dbReference>
<dbReference type="EMBL" id="JAAGNN010000007">
    <property type="protein sequence ID" value="KAF4087328.1"/>
    <property type="molecule type" value="Genomic_DNA"/>
</dbReference>
<gene>
    <name evidence="2" type="ORF">AMELA_G00094110</name>
</gene>
<name>A0A7J6B0X7_AMEME</name>
<keyword evidence="3" id="KW-1185">Reference proteome</keyword>
<comment type="caution">
    <text evidence="2">The sequence shown here is derived from an EMBL/GenBank/DDBJ whole genome shotgun (WGS) entry which is preliminary data.</text>
</comment>
<dbReference type="AlphaFoldDB" id="A0A7J6B0X7"/>
<feature type="compositionally biased region" description="Basic and acidic residues" evidence="1">
    <location>
        <begin position="94"/>
        <end position="109"/>
    </location>
</feature>
<evidence type="ECO:0000313" key="2">
    <source>
        <dbReference type="EMBL" id="KAF4087328.1"/>
    </source>
</evidence>
<reference evidence="2 3" key="1">
    <citation type="submission" date="2020-02" db="EMBL/GenBank/DDBJ databases">
        <title>A chromosome-scale genome assembly of the black bullhead catfish (Ameiurus melas).</title>
        <authorList>
            <person name="Wen M."/>
            <person name="Zham M."/>
            <person name="Cabau C."/>
            <person name="Klopp C."/>
            <person name="Donnadieu C."/>
            <person name="Roques C."/>
            <person name="Bouchez O."/>
            <person name="Lampietro C."/>
            <person name="Jouanno E."/>
            <person name="Herpin A."/>
            <person name="Louis A."/>
            <person name="Berthelot C."/>
            <person name="Parey E."/>
            <person name="Roest-Crollius H."/>
            <person name="Braasch I."/>
            <person name="Postlethwait J."/>
            <person name="Robinson-Rechavi M."/>
            <person name="Echchiki A."/>
            <person name="Begum T."/>
            <person name="Montfort J."/>
            <person name="Schartl M."/>
            <person name="Bobe J."/>
            <person name="Guiguen Y."/>
        </authorList>
    </citation>
    <scope>NUCLEOTIDE SEQUENCE [LARGE SCALE GENOMIC DNA]</scope>
    <source>
        <strain evidence="2">M_S1</strain>
        <tissue evidence="2">Blood</tissue>
    </source>
</reference>
<evidence type="ECO:0000313" key="3">
    <source>
        <dbReference type="Proteomes" id="UP000593565"/>
    </source>
</evidence>
<proteinExistence type="predicted"/>
<organism evidence="2 3">
    <name type="scientific">Ameiurus melas</name>
    <name type="common">Black bullhead</name>
    <name type="synonym">Silurus melas</name>
    <dbReference type="NCBI Taxonomy" id="219545"/>
    <lineage>
        <taxon>Eukaryota</taxon>
        <taxon>Metazoa</taxon>
        <taxon>Chordata</taxon>
        <taxon>Craniata</taxon>
        <taxon>Vertebrata</taxon>
        <taxon>Euteleostomi</taxon>
        <taxon>Actinopterygii</taxon>
        <taxon>Neopterygii</taxon>
        <taxon>Teleostei</taxon>
        <taxon>Ostariophysi</taxon>
        <taxon>Siluriformes</taxon>
        <taxon>Ictaluridae</taxon>
        <taxon>Ameiurus</taxon>
    </lineage>
</organism>
<protein>
    <submittedName>
        <fullName evidence="2">Uncharacterized protein</fullName>
    </submittedName>
</protein>